<accession>A0ACB8ZKV0</accession>
<dbReference type="Proteomes" id="UP001055879">
    <property type="component" value="Linkage Group LG10"/>
</dbReference>
<comment type="caution">
    <text evidence="1">The sequence shown here is derived from an EMBL/GenBank/DDBJ whole genome shotgun (WGS) entry which is preliminary data.</text>
</comment>
<organism evidence="1 2">
    <name type="scientific">Arctium lappa</name>
    <name type="common">Greater burdock</name>
    <name type="synonym">Lappa major</name>
    <dbReference type="NCBI Taxonomy" id="4217"/>
    <lineage>
        <taxon>Eukaryota</taxon>
        <taxon>Viridiplantae</taxon>
        <taxon>Streptophyta</taxon>
        <taxon>Embryophyta</taxon>
        <taxon>Tracheophyta</taxon>
        <taxon>Spermatophyta</taxon>
        <taxon>Magnoliopsida</taxon>
        <taxon>eudicotyledons</taxon>
        <taxon>Gunneridae</taxon>
        <taxon>Pentapetalae</taxon>
        <taxon>asterids</taxon>
        <taxon>campanulids</taxon>
        <taxon>Asterales</taxon>
        <taxon>Asteraceae</taxon>
        <taxon>Carduoideae</taxon>
        <taxon>Cardueae</taxon>
        <taxon>Arctiinae</taxon>
        <taxon>Arctium</taxon>
    </lineage>
</organism>
<name>A0ACB8ZKV0_ARCLA</name>
<dbReference type="EMBL" id="CM042056">
    <property type="protein sequence ID" value="KAI3698213.1"/>
    <property type="molecule type" value="Genomic_DNA"/>
</dbReference>
<reference evidence="2" key="1">
    <citation type="journal article" date="2022" name="Mol. Ecol. Resour.">
        <title>The genomes of chicory, endive, great burdock and yacon provide insights into Asteraceae palaeo-polyploidization history and plant inulin production.</title>
        <authorList>
            <person name="Fan W."/>
            <person name="Wang S."/>
            <person name="Wang H."/>
            <person name="Wang A."/>
            <person name="Jiang F."/>
            <person name="Liu H."/>
            <person name="Zhao H."/>
            <person name="Xu D."/>
            <person name="Zhang Y."/>
        </authorList>
    </citation>
    <scope>NUCLEOTIDE SEQUENCE [LARGE SCALE GENOMIC DNA]</scope>
    <source>
        <strain evidence="2">cv. Niubang</strain>
    </source>
</reference>
<evidence type="ECO:0000313" key="1">
    <source>
        <dbReference type="EMBL" id="KAI3698213.1"/>
    </source>
</evidence>
<sequence length="488" mass="54890">MIEWEIAMQKELGLPIIPDCPLVDLSIDGCISVKHNFLFANRLEELPIDATPNIIKSISTPFETLEINLKCFTGISKFNNNLLSDHFPGDKSIQNPITMSYFKSSSRYSSFDNRSSTQSDPSSSTELNKIQLNQTKNRRHTPDVSYALAKSKSAKNEQNLSAMVKKFMEKRSSSSSSKVKGREFVVAADVTSIIADDLKKKTVVRRGGTSALGGLHKKLFGSKVKGEENERKKALTEVKANTRTLAMVLRSERELLSRNKDQETEILELRLLLEEKNREVDKLKDLCLEQREEIKALKSAILFPDVTNTQLQCLLEKQDSELKQAKEIIPTLQRQVTSLTGQLQCLADDLAEVKADKYSATGFYDSLVSSPRTPTYEHEEAVNSLDFSSGDHTTHCSADDMLLKDLNPCLTPFYDKSNSKEFEANGYIESPNKNSSYNNMRTCRDIAFGSHGRTRIKNSMDRQNVKSANSGRILSRAARRSDESKCTW</sequence>
<reference evidence="1 2" key="2">
    <citation type="journal article" date="2022" name="Mol. Ecol. Resour.">
        <title>The genomes of chicory, endive, great burdock and yacon provide insights into Asteraceae paleo-polyploidization history and plant inulin production.</title>
        <authorList>
            <person name="Fan W."/>
            <person name="Wang S."/>
            <person name="Wang H."/>
            <person name="Wang A."/>
            <person name="Jiang F."/>
            <person name="Liu H."/>
            <person name="Zhao H."/>
            <person name="Xu D."/>
            <person name="Zhang Y."/>
        </authorList>
    </citation>
    <scope>NUCLEOTIDE SEQUENCE [LARGE SCALE GENOMIC DNA]</scope>
    <source>
        <strain evidence="2">cv. Niubang</strain>
    </source>
</reference>
<keyword evidence="2" id="KW-1185">Reference proteome</keyword>
<gene>
    <name evidence="1" type="ORF">L6452_31326</name>
</gene>
<proteinExistence type="predicted"/>
<evidence type="ECO:0000313" key="2">
    <source>
        <dbReference type="Proteomes" id="UP001055879"/>
    </source>
</evidence>
<protein>
    <submittedName>
        <fullName evidence="1">Uncharacterized protein</fullName>
    </submittedName>
</protein>